<proteinExistence type="predicted"/>
<reference evidence="1 2" key="1">
    <citation type="submission" date="2016-05" db="EMBL/GenBank/DDBJ databases">
        <title>A degradative enzymes factory behind the ericoid mycorrhizal symbiosis.</title>
        <authorList>
            <consortium name="DOE Joint Genome Institute"/>
            <person name="Martino E."/>
            <person name="Morin E."/>
            <person name="Grelet G."/>
            <person name="Kuo A."/>
            <person name="Kohler A."/>
            <person name="Daghino S."/>
            <person name="Barry K."/>
            <person name="Choi C."/>
            <person name="Cichocki N."/>
            <person name="Clum A."/>
            <person name="Copeland A."/>
            <person name="Hainaut M."/>
            <person name="Haridas S."/>
            <person name="Labutti K."/>
            <person name="Lindquist E."/>
            <person name="Lipzen A."/>
            <person name="Khouja H.-R."/>
            <person name="Murat C."/>
            <person name="Ohm R."/>
            <person name="Olson A."/>
            <person name="Spatafora J."/>
            <person name="Veneault-Fourrey C."/>
            <person name="Henrissat B."/>
            <person name="Grigoriev I."/>
            <person name="Martin F."/>
            <person name="Perotto S."/>
        </authorList>
    </citation>
    <scope>NUCLEOTIDE SEQUENCE [LARGE SCALE GENOMIC DNA]</scope>
    <source>
        <strain evidence="1 2">UAMH 7357</strain>
    </source>
</reference>
<name>A0A2J6Q774_9HELO</name>
<sequence length="95" mass="10810">MRGRQLIAYQVIIMKPSFGKYLVPKASKSLIPCPRNHPRGPLGGINTAGKVATIFSNHTRWLRTDRRNGQQCGGFWKAMCDVRKVVPRYHLFPNC</sequence>
<evidence type="ECO:0000313" key="1">
    <source>
        <dbReference type="EMBL" id="PMD22126.1"/>
    </source>
</evidence>
<accession>A0A2J6Q774</accession>
<dbReference type="AlphaFoldDB" id="A0A2J6Q774"/>
<gene>
    <name evidence="1" type="ORF">NA56DRAFT_113850</name>
</gene>
<protein>
    <submittedName>
        <fullName evidence="1">Uncharacterized protein</fullName>
    </submittedName>
</protein>
<organism evidence="1 2">
    <name type="scientific">Hyaloscypha hepaticicola</name>
    <dbReference type="NCBI Taxonomy" id="2082293"/>
    <lineage>
        <taxon>Eukaryota</taxon>
        <taxon>Fungi</taxon>
        <taxon>Dikarya</taxon>
        <taxon>Ascomycota</taxon>
        <taxon>Pezizomycotina</taxon>
        <taxon>Leotiomycetes</taxon>
        <taxon>Helotiales</taxon>
        <taxon>Hyaloscyphaceae</taxon>
        <taxon>Hyaloscypha</taxon>
    </lineage>
</organism>
<evidence type="ECO:0000313" key="2">
    <source>
        <dbReference type="Proteomes" id="UP000235672"/>
    </source>
</evidence>
<dbReference type="EMBL" id="KZ613479">
    <property type="protein sequence ID" value="PMD22126.1"/>
    <property type="molecule type" value="Genomic_DNA"/>
</dbReference>
<keyword evidence="2" id="KW-1185">Reference proteome</keyword>
<dbReference type="Proteomes" id="UP000235672">
    <property type="component" value="Unassembled WGS sequence"/>
</dbReference>